<evidence type="ECO:0000256" key="2">
    <source>
        <dbReference type="ARBA" id="ARBA00009074"/>
    </source>
</evidence>
<evidence type="ECO:0000256" key="6">
    <source>
        <dbReference type="SAM" id="Phobius"/>
    </source>
</evidence>
<evidence type="ECO:0000313" key="8">
    <source>
        <dbReference type="Proteomes" id="UP001141552"/>
    </source>
</evidence>
<dbReference type="GO" id="GO:0016020">
    <property type="term" value="C:membrane"/>
    <property type="evidence" value="ECO:0007669"/>
    <property type="project" value="UniProtKB-SubCell"/>
</dbReference>
<name>A0A9Q0FW06_9ROSI</name>
<evidence type="ECO:0000313" key="7">
    <source>
        <dbReference type="EMBL" id="KAJ4838557.1"/>
    </source>
</evidence>
<feature type="transmembrane region" description="Helical" evidence="6">
    <location>
        <begin position="213"/>
        <end position="242"/>
    </location>
</feature>
<keyword evidence="5 6" id="KW-0472">Membrane</keyword>
<organism evidence="7 8">
    <name type="scientific">Turnera subulata</name>
    <dbReference type="NCBI Taxonomy" id="218843"/>
    <lineage>
        <taxon>Eukaryota</taxon>
        <taxon>Viridiplantae</taxon>
        <taxon>Streptophyta</taxon>
        <taxon>Embryophyta</taxon>
        <taxon>Tracheophyta</taxon>
        <taxon>Spermatophyta</taxon>
        <taxon>Magnoliopsida</taxon>
        <taxon>eudicotyledons</taxon>
        <taxon>Gunneridae</taxon>
        <taxon>Pentapetalae</taxon>
        <taxon>rosids</taxon>
        <taxon>fabids</taxon>
        <taxon>Malpighiales</taxon>
        <taxon>Passifloraceae</taxon>
        <taxon>Turnera</taxon>
    </lineage>
</organism>
<dbReference type="InterPro" id="IPR007749">
    <property type="entry name" value="DUF677"/>
</dbReference>
<dbReference type="OrthoDB" id="776561at2759"/>
<comment type="similarity">
    <text evidence="2">Belongs to the UPF0496 family.</text>
</comment>
<keyword evidence="3 6" id="KW-0812">Transmembrane</keyword>
<gene>
    <name evidence="7" type="ORF">Tsubulata_024641</name>
</gene>
<comment type="subcellular location">
    <subcellularLocation>
        <location evidence="1">Membrane</location>
    </subcellularLocation>
</comment>
<comment type="caution">
    <text evidence="7">The sequence shown here is derived from an EMBL/GenBank/DDBJ whole genome shotgun (WGS) entry which is preliminary data.</text>
</comment>
<dbReference type="Proteomes" id="UP001141552">
    <property type="component" value="Unassembled WGS sequence"/>
</dbReference>
<protein>
    <submittedName>
        <fullName evidence="7">Uncharacterized protein</fullName>
    </submittedName>
</protein>
<reference evidence="7" key="2">
    <citation type="journal article" date="2023" name="Plants (Basel)">
        <title>Annotation of the Turnera subulata (Passifloraceae) Draft Genome Reveals the S-Locus Evolved after the Divergence of Turneroideae from Passifloroideae in a Stepwise Manner.</title>
        <authorList>
            <person name="Henning P.M."/>
            <person name="Roalson E.H."/>
            <person name="Mir W."/>
            <person name="McCubbin A.G."/>
            <person name="Shore J.S."/>
        </authorList>
    </citation>
    <scope>NUCLEOTIDE SEQUENCE</scope>
    <source>
        <strain evidence="7">F60SS</strain>
    </source>
</reference>
<dbReference type="AlphaFoldDB" id="A0A9Q0FW06"/>
<evidence type="ECO:0000256" key="5">
    <source>
        <dbReference type="ARBA" id="ARBA00023136"/>
    </source>
</evidence>
<sequence>MLHYIYVYVHADLDSPGPKVAKGVDVLEEYANALRTESYNEFWTRVQAFCNPTPDSATATSPSPSPSTSSARLPSYRLFAEHLLDPDQLSVMRLLNRVHDPSTFTHSLLSKYFTQTADASLLCGLLLKNMDRVRAKYCSLKATLRAQYSMIHASLAQTANTLNQFARPILCALRVRDMQADCSTLLGQLESRRDRAKAELQLKNKIKHCSATFLVALTASLTIIVATHALALLVAGPSLMIIDHMKKKLRRGRKRSLAKEWGELDAAAKGTYILSRDLDTISRLVGRLGDELEDVHATVKHWVLERGPKDWHGNPQVFRLLNNNNNDDAFIRQLDELEEHLYLCFMTINRSRNLVLQEILHSNLSNSSDHPNMFSI</sequence>
<proteinExistence type="inferred from homology"/>
<evidence type="ECO:0000256" key="3">
    <source>
        <dbReference type="ARBA" id="ARBA00022692"/>
    </source>
</evidence>
<reference evidence="7" key="1">
    <citation type="submission" date="2022-02" db="EMBL/GenBank/DDBJ databases">
        <authorList>
            <person name="Henning P.M."/>
            <person name="McCubbin A.G."/>
            <person name="Shore J.S."/>
        </authorList>
    </citation>
    <scope>NUCLEOTIDE SEQUENCE</scope>
    <source>
        <strain evidence="7">F60SS</strain>
        <tissue evidence="7">Leaves</tissue>
    </source>
</reference>
<accession>A0A9Q0FW06</accession>
<dbReference type="EMBL" id="JAKUCV010003523">
    <property type="protein sequence ID" value="KAJ4838557.1"/>
    <property type="molecule type" value="Genomic_DNA"/>
</dbReference>
<dbReference type="PANTHER" id="PTHR31113:SF6">
    <property type="entry name" value="UPF0496 PROTEIN 3"/>
    <property type="match status" value="1"/>
</dbReference>
<keyword evidence="4 6" id="KW-1133">Transmembrane helix</keyword>
<evidence type="ECO:0000256" key="1">
    <source>
        <dbReference type="ARBA" id="ARBA00004370"/>
    </source>
</evidence>
<keyword evidence="8" id="KW-1185">Reference proteome</keyword>
<evidence type="ECO:0000256" key="4">
    <source>
        <dbReference type="ARBA" id="ARBA00022989"/>
    </source>
</evidence>
<dbReference type="PANTHER" id="PTHR31113">
    <property type="entry name" value="UPF0496 PROTEIN 3-RELATED"/>
    <property type="match status" value="1"/>
</dbReference>